<protein>
    <recommendedName>
        <fullName evidence="1">Alpha-L-rhamnosidase six-hairpin glycosidase domain-containing protein</fullName>
    </recommendedName>
</protein>
<dbReference type="EMBL" id="AXCV01000318">
    <property type="protein sequence ID" value="KGO30843.1"/>
    <property type="molecule type" value="Genomic_DNA"/>
</dbReference>
<dbReference type="PANTHER" id="PTHR33307">
    <property type="entry name" value="ALPHA-RHAMNOSIDASE (EUROFUNG)"/>
    <property type="match status" value="1"/>
</dbReference>
<comment type="caution">
    <text evidence="2">The sequence shown here is derived from an EMBL/GenBank/DDBJ whole genome shotgun (WGS) entry which is preliminary data.</text>
</comment>
<keyword evidence="3" id="KW-1185">Reference proteome</keyword>
<sequence>MRKKIIKISYSESFENRMIYETSYAGGVGYIPKDGGPGAPKEARQKDKILSTEGENFFENKFCYHSFRFAFLENCDLSKIKKVQATYVHTDLKIIGHFNSSNEKLNKLFDSAMRTKLNNVHGIFEDCARERLDYGGDIVALANSNLYTFDLNSFYKKIIGDFNSQQTKDGGFPETAPYMGIQTNGTGEKEGPLLWQLAVPYMLIKHYQFYGEIDLLKSNYKT</sequence>
<reference evidence="2 3" key="1">
    <citation type="journal article" date="2014" name="Antonie Van Leeuwenhoek">
        <title>Oenococcus alcoholitolerans sp. nov., a lactic acid bacteria isolated from cachaca and ethanol fermentation processes.</title>
        <authorList>
            <person name="Badotti F."/>
            <person name="Moreira A.P."/>
            <person name="Tonon L.A."/>
            <person name="de Lucena B.T."/>
            <person name="Gomes Fde C."/>
            <person name="Kruger R."/>
            <person name="Thompson C.C."/>
            <person name="de Morais M.A.Jr."/>
            <person name="Rosa C.A."/>
            <person name="Thompson F.L."/>
        </authorList>
    </citation>
    <scope>NUCLEOTIDE SEQUENCE [LARGE SCALE GENOMIC DNA]</scope>
    <source>
        <strain evidence="2 3">UFRJ-M7.2.18</strain>
    </source>
</reference>
<organism evidence="2 3">
    <name type="scientific">Oenococcus alcoholitolerans</name>
    <dbReference type="NCBI Taxonomy" id="931074"/>
    <lineage>
        <taxon>Bacteria</taxon>
        <taxon>Bacillati</taxon>
        <taxon>Bacillota</taxon>
        <taxon>Bacilli</taxon>
        <taxon>Lactobacillales</taxon>
        <taxon>Lactobacillaceae</taxon>
        <taxon>Oenococcus</taxon>
    </lineage>
</organism>
<accession>A0ABR4XQ08</accession>
<feature type="domain" description="Alpha-L-rhamnosidase six-hairpin glycosidase" evidence="1">
    <location>
        <begin position="95"/>
        <end position="221"/>
    </location>
</feature>
<dbReference type="Gene3D" id="2.60.120.260">
    <property type="entry name" value="Galactose-binding domain-like"/>
    <property type="match status" value="1"/>
</dbReference>
<evidence type="ECO:0000313" key="3">
    <source>
        <dbReference type="Proteomes" id="UP000030023"/>
    </source>
</evidence>
<dbReference type="Gene3D" id="1.50.10.10">
    <property type="match status" value="1"/>
</dbReference>
<evidence type="ECO:0000259" key="1">
    <source>
        <dbReference type="Pfam" id="PF17389"/>
    </source>
</evidence>
<dbReference type="Pfam" id="PF17389">
    <property type="entry name" value="Bac_rhamnosid6H"/>
    <property type="match status" value="1"/>
</dbReference>
<gene>
    <name evidence="2" type="ORF">Q757_06675</name>
</gene>
<dbReference type="InterPro" id="IPR012341">
    <property type="entry name" value="6hp_glycosidase-like_sf"/>
</dbReference>
<name>A0ABR4XQ08_9LACO</name>
<evidence type="ECO:0000313" key="2">
    <source>
        <dbReference type="EMBL" id="KGO30843.1"/>
    </source>
</evidence>
<proteinExistence type="predicted"/>
<dbReference type="Proteomes" id="UP000030023">
    <property type="component" value="Unassembled WGS sequence"/>
</dbReference>
<dbReference type="PANTHER" id="PTHR33307:SF11">
    <property type="entry name" value="ALPHA-L-RHAMNOSIDASE"/>
    <property type="match status" value="1"/>
</dbReference>
<dbReference type="InterPro" id="IPR016007">
    <property type="entry name" value="Alpha_rhamnosid"/>
</dbReference>
<dbReference type="InterPro" id="IPR035396">
    <property type="entry name" value="Bac_rhamnosid6H"/>
</dbReference>